<name>A0ABW0RJU0_9GAMM</name>
<feature type="region of interest" description="Disordered" evidence="1">
    <location>
        <begin position="30"/>
        <end position="58"/>
    </location>
</feature>
<sequence>MKPRALAIAVLVPVLAGFAVYQWGNVSQPAPPATPTDKQPSAAPTQDSVQAAPGPATEISQATEENELDKFRDRLLNRYAGRLDQPKSQVRLLEELMRYLSEMDPEHWKESLAALLKGWFPDRGDQLLQRAQAMIAYQDFMEQERYTLSSMGPDERRDFVWAQRRALFGDDADIIWQEELRNHALSQSLAGIDKRTGSPTQKAADYTRAIRETYGEQASAMLENRRQELTDRFITLSSVQDSLQDLDPDQRYGTLREIRQTMGMEEAALDRWSELDRTRDERWKAGQAYQAQRQAIQERYQPGAERDKALDKLSRDFFGEDMGAVIRDEEAAGYFRFQQPRVYGQN</sequence>
<organism evidence="2 3">
    <name type="scientific">Marinobacter koreensis</name>
    <dbReference type="NCBI Taxonomy" id="335974"/>
    <lineage>
        <taxon>Bacteria</taxon>
        <taxon>Pseudomonadati</taxon>
        <taxon>Pseudomonadota</taxon>
        <taxon>Gammaproteobacteria</taxon>
        <taxon>Pseudomonadales</taxon>
        <taxon>Marinobacteraceae</taxon>
        <taxon>Marinobacter</taxon>
    </lineage>
</organism>
<feature type="compositionally biased region" description="Polar residues" evidence="1">
    <location>
        <begin position="36"/>
        <end position="49"/>
    </location>
</feature>
<evidence type="ECO:0008006" key="4">
    <source>
        <dbReference type="Google" id="ProtNLM"/>
    </source>
</evidence>
<reference evidence="3" key="1">
    <citation type="journal article" date="2019" name="Int. J. Syst. Evol. Microbiol.">
        <title>The Global Catalogue of Microorganisms (GCM) 10K type strain sequencing project: providing services to taxonomists for standard genome sequencing and annotation.</title>
        <authorList>
            <consortium name="The Broad Institute Genomics Platform"/>
            <consortium name="The Broad Institute Genome Sequencing Center for Infectious Disease"/>
            <person name="Wu L."/>
            <person name="Ma J."/>
        </authorList>
    </citation>
    <scope>NUCLEOTIDE SEQUENCE [LARGE SCALE GENOMIC DNA]</scope>
    <source>
        <strain evidence="3">CGMCC 4.1799</strain>
    </source>
</reference>
<evidence type="ECO:0000256" key="1">
    <source>
        <dbReference type="SAM" id="MobiDB-lite"/>
    </source>
</evidence>
<protein>
    <recommendedName>
        <fullName evidence="4">Lipase helper protein</fullName>
    </recommendedName>
</protein>
<evidence type="ECO:0000313" key="3">
    <source>
        <dbReference type="Proteomes" id="UP001596055"/>
    </source>
</evidence>
<comment type="caution">
    <text evidence="2">The sequence shown here is derived from an EMBL/GenBank/DDBJ whole genome shotgun (WGS) entry which is preliminary data.</text>
</comment>
<dbReference type="Proteomes" id="UP001596055">
    <property type="component" value="Unassembled WGS sequence"/>
</dbReference>
<proteinExistence type="predicted"/>
<gene>
    <name evidence="2" type="ORF">ACFPQA_03720</name>
</gene>
<accession>A0ABW0RJU0</accession>
<keyword evidence="3" id="KW-1185">Reference proteome</keyword>
<dbReference type="RefSeq" id="WP_248155107.1">
    <property type="nucleotide sequence ID" value="NZ_JAKZAJ010000001.1"/>
</dbReference>
<evidence type="ECO:0000313" key="2">
    <source>
        <dbReference type="EMBL" id="MFC5544148.1"/>
    </source>
</evidence>
<dbReference type="EMBL" id="JBHSNL010000001">
    <property type="protein sequence ID" value="MFC5544148.1"/>
    <property type="molecule type" value="Genomic_DNA"/>
</dbReference>